<dbReference type="InterPro" id="IPR011032">
    <property type="entry name" value="GroES-like_sf"/>
</dbReference>
<keyword evidence="4" id="KW-1185">Reference proteome</keyword>
<dbReference type="Gene3D" id="3.90.180.10">
    <property type="entry name" value="Medium-chain alcohol dehydrogenases, catalytic domain"/>
    <property type="match status" value="1"/>
</dbReference>
<dbReference type="EMBL" id="BOMG01000103">
    <property type="protein sequence ID" value="GID59996.1"/>
    <property type="molecule type" value="Genomic_DNA"/>
</dbReference>
<dbReference type="SUPFAM" id="SSF51735">
    <property type="entry name" value="NAD(P)-binding Rossmann-fold domains"/>
    <property type="match status" value="1"/>
</dbReference>
<dbReference type="CDD" id="cd05289">
    <property type="entry name" value="MDR_like_2"/>
    <property type="match status" value="1"/>
</dbReference>
<evidence type="ECO:0000256" key="1">
    <source>
        <dbReference type="ARBA" id="ARBA00023002"/>
    </source>
</evidence>
<dbReference type="InterPro" id="IPR020843">
    <property type="entry name" value="ER"/>
</dbReference>
<dbReference type="PANTHER" id="PTHR11695:SF294">
    <property type="entry name" value="RETICULON-4-INTERACTING PROTEIN 1, MITOCHONDRIAL"/>
    <property type="match status" value="1"/>
</dbReference>
<dbReference type="RefSeq" id="WP_239145884.1">
    <property type="nucleotide sequence ID" value="NZ_BAAAQE010000046.1"/>
</dbReference>
<dbReference type="PANTHER" id="PTHR11695">
    <property type="entry name" value="ALCOHOL DEHYDROGENASE RELATED"/>
    <property type="match status" value="1"/>
</dbReference>
<gene>
    <name evidence="3" type="ORF">Aco03nite_084000</name>
</gene>
<comment type="caution">
    <text evidence="3">The sequence shown here is derived from an EMBL/GenBank/DDBJ whole genome shotgun (WGS) entry which is preliminary data.</text>
</comment>
<protein>
    <submittedName>
        <fullName evidence="3">NADPH:quinone reductase</fullName>
    </submittedName>
</protein>
<dbReference type="Pfam" id="PF13602">
    <property type="entry name" value="ADH_zinc_N_2"/>
    <property type="match status" value="1"/>
</dbReference>
<reference evidence="3 4" key="1">
    <citation type="submission" date="2021-01" db="EMBL/GenBank/DDBJ databases">
        <title>Whole genome shotgun sequence of Actinoplanes couchii NBRC 106145.</title>
        <authorList>
            <person name="Komaki H."/>
            <person name="Tamura T."/>
        </authorList>
    </citation>
    <scope>NUCLEOTIDE SEQUENCE [LARGE SCALE GENOMIC DNA]</scope>
    <source>
        <strain evidence="3 4">NBRC 106145</strain>
    </source>
</reference>
<feature type="domain" description="Enoyl reductase (ER)" evidence="2">
    <location>
        <begin position="15"/>
        <end position="317"/>
    </location>
</feature>
<organism evidence="3 4">
    <name type="scientific">Actinoplanes couchii</name>
    <dbReference type="NCBI Taxonomy" id="403638"/>
    <lineage>
        <taxon>Bacteria</taxon>
        <taxon>Bacillati</taxon>
        <taxon>Actinomycetota</taxon>
        <taxon>Actinomycetes</taxon>
        <taxon>Micromonosporales</taxon>
        <taxon>Micromonosporaceae</taxon>
        <taxon>Actinoplanes</taxon>
    </lineage>
</organism>
<keyword evidence="1" id="KW-0560">Oxidoreductase</keyword>
<dbReference type="SMART" id="SM00829">
    <property type="entry name" value="PKS_ER"/>
    <property type="match status" value="1"/>
</dbReference>
<dbReference type="InterPro" id="IPR013154">
    <property type="entry name" value="ADH-like_N"/>
</dbReference>
<dbReference type="Pfam" id="PF08240">
    <property type="entry name" value="ADH_N"/>
    <property type="match status" value="1"/>
</dbReference>
<dbReference type="InterPro" id="IPR002364">
    <property type="entry name" value="Quin_OxRdtase/zeta-crystal_CS"/>
</dbReference>
<evidence type="ECO:0000259" key="2">
    <source>
        <dbReference type="SMART" id="SM00829"/>
    </source>
</evidence>
<proteinExistence type="predicted"/>
<dbReference type="SUPFAM" id="SSF50129">
    <property type="entry name" value="GroES-like"/>
    <property type="match status" value="1"/>
</dbReference>
<evidence type="ECO:0000313" key="3">
    <source>
        <dbReference type="EMBL" id="GID59996.1"/>
    </source>
</evidence>
<dbReference type="InterPro" id="IPR036291">
    <property type="entry name" value="NAD(P)-bd_dom_sf"/>
</dbReference>
<dbReference type="PROSITE" id="PS01162">
    <property type="entry name" value="QOR_ZETA_CRYSTAL"/>
    <property type="match status" value="1"/>
</dbReference>
<dbReference type="Proteomes" id="UP000612282">
    <property type="component" value="Unassembled WGS sequence"/>
</dbReference>
<dbReference type="Gene3D" id="3.40.50.720">
    <property type="entry name" value="NAD(P)-binding Rossmann-like Domain"/>
    <property type="match status" value="1"/>
</dbReference>
<evidence type="ECO:0000313" key="4">
    <source>
        <dbReference type="Proteomes" id="UP000612282"/>
    </source>
</evidence>
<sequence>MTSSTMRAVTQQTFGGPEVLQIREVPKPSPLPTEILVRVTAAGINPVDWKTREGTGMAGVLGEPPFILGWDVAGVVEEIGFGVTTFAVGDEVYGMPWFPRAAGGYAEYVTAPARQFARKPSSATFEQAAAVPLAALTAWQALFDTAAVTAGQRVLITAAAGGVGHLAVQFARAHGAEVIATASARNAEWLTGLGAHRVIDYTSVRFEDEISDVDVVIDLVGDHDDTSLRSLRVLRPGGLLIAVPSGVSPDLATAAAAQGKRVSPFLVEPDGPALTRIAALIDAGEVHVEVDQVVPLDAVAKAHEVLAAGHTRGKIVLQVAER</sequence>
<name>A0ABQ3XNB2_9ACTN</name>
<dbReference type="InterPro" id="IPR050700">
    <property type="entry name" value="YIM1/Zinc_Alcohol_DH_Fams"/>
</dbReference>
<accession>A0ABQ3XNB2</accession>